<dbReference type="InterPro" id="IPR023091">
    <property type="entry name" value="MetalPrtase_cat_dom_sf_prd"/>
</dbReference>
<comment type="caution">
    <text evidence="11">The sequence shown here is derived from an EMBL/GenBank/DDBJ whole genome shotgun (WGS) entry which is preliminary data.</text>
</comment>
<name>A0A5S5CXB5_9ACTN</name>
<dbReference type="RefSeq" id="WP_166533158.1">
    <property type="nucleotide sequence ID" value="NZ_VNHW01000006.1"/>
</dbReference>
<comment type="subcellular location">
    <subcellularLocation>
        <location evidence="9">Cytoplasm</location>
    </subcellularLocation>
</comment>
<evidence type="ECO:0000256" key="7">
    <source>
        <dbReference type="ARBA" id="ARBA00022801"/>
    </source>
</evidence>
<feature type="binding site" evidence="9">
    <location>
        <position position="121"/>
    </location>
    <ligand>
        <name>Zn(2+)</name>
        <dbReference type="ChEBI" id="CHEBI:29105"/>
        <note>catalytic</note>
    </ligand>
</feature>
<evidence type="ECO:0000256" key="6">
    <source>
        <dbReference type="ARBA" id="ARBA00022759"/>
    </source>
</evidence>
<accession>A0A5S5CXB5</accession>
<dbReference type="SUPFAM" id="SSF55486">
    <property type="entry name" value="Metalloproteases ('zincins'), catalytic domain"/>
    <property type="match status" value="1"/>
</dbReference>
<evidence type="ECO:0000256" key="3">
    <source>
        <dbReference type="ARBA" id="ARBA00022552"/>
    </source>
</evidence>
<feature type="binding site" evidence="9">
    <location>
        <position position="127"/>
    </location>
    <ligand>
        <name>Zn(2+)</name>
        <dbReference type="ChEBI" id="CHEBI:29105"/>
        <note>catalytic</note>
    </ligand>
</feature>
<evidence type="ECO:0000256" key="2">
    <source>
        <dbReference type="ARBA" id="ARBA00022517"/>
    </source>
</evidence>
<feature type="region of interest" description="Disordered" evidence="10">
    <location>
        <begin position="148"/>
        <end position="175"/>
    </location>
</feature>
<evidence type="ECO:0000313" key="11">
    <source>
        <dbReference type="EMBL" id="TYP87486.1"/>
    </source>
</evidence>
<keyword evidence="9" id="KW-0963">Cytoplasm</keyword>
<dbReference type="EC" id="3.1.-.-" evidence="9"/>
<comment type="cofactor">
    <cofactor evidence="9">
        <name>Zn(2+)</name>
        <dbReference type="ChEBI" id="CHEBI:29105"/>
    </cofactor>
    <text evidence="9">Binds 1 zinc ion.</text>
</comment>
<keyword evidence="3 9" id="KW-0698">rRNA processing</keyword>
<evidence type="ECO:0000256" key="1">
    <source>
        <dbReference type="ARBA" id="ARBA00010875"/>
    </source>
</evidence>
<keyword evidence="5 9" id="KW-0479">Metal-binding</keyword>
<dbReference type="GO" id="GO:0006364">
    <property type="term" value="P:rRNA processing"/>
    <property type="evidence" value="ECO:0007669"/>
    <property type="project" value="UniProtKB-UniRule"/>
</dbReference>
<organism evidence="11 12">
    <name type="scientific">Blastococcus xanthinilyticus</name>
    <dbReference type="NCBI Taxonomy" id="1564164"/>
    <lineage>
        <taxon>Bacteria</taxon>
        <taxon>Bacillati</taxon>
        <taxon>Actinomycetota</taxon>
        <taxon>Actinomycetes</taxon>
        <taxon>Geodermatophilales</taxon>
        <taxon>Geodermatophilaceae</taxon>
        <taxon>Blastococcus</taxon>
    </lineage>
</organism>
<dbReference type="GO" id="GO:0008270">
    <property type="term" value="F:zinc ion binding"/>
    <property type="evidence" value="ECO:0007669"/>
    <property type="project" value="UniProtKB-UniRule"/>
</dbReference>
<dbReference type="AlphaFoldDB" id="A0A5S5CXB5"/>
<dbReference type="GO" id="GO:0005737">
    <property type="term" value="C:cytoplasm"/>
    <property type="evidence" value="ECO:0007669"/>
    <property type="project" value="UniProtKB-SubCell"/>
</dbReference>
<protein>
    <recommendedName>
        <fullName evidence="9">Endoribonuclease YbeY</fullName>
        <ecNumber evidence="9">3.1.-.-</ecNumber>
    </recommendedName>
</protein>
<evidence type="ECO:0000313" key="12">
    <source>
        <dbReference type="Proteomes" id="UP000322499"/>
    </source>
</evidence>
<dbReference type="PROSITE" id="PS01306">
    <property type="entry name" value="UPF0054"/>
    <property type="match status" value="1"/>
</dbReference>
<dbReference type="Gene3D" id="3.40.390.30">
    <property type="entry name" value="Metalloproteases ('zincins'), catalytic domain"/>
    <property type="match status" value="1"/>
</dbReference>
<dbReference type="GO" id="GO:0004222">
    <property type="term" value="F:metalloendopeptidase activity"/>
    <property type="evidence" value="ECO:0007669"/>
    <property type="project" value="InterPro"/>
</dbReference>
<evidence type="ECO:0000256" key="8">
    <source>
        <dbReference type="ARBA" id="ARBA00022833"/>
    </source>
</evidence>
<comment type="function">
    <text evidence="9">Single strand-specific metallo-endoribonuclease involved in late-stage 70S ribosome quality control and in maturation of the 3' terminus of the 16S rRNA.</text>
</comment>
<proteinExistence type="inferred from homology"/>
<gene>
    <name evidence="9" type="primary">ybeY</name>
    <name evidence="11" type="ORF">BD833_10674</name>
</gene>
<dbReference type="HAMAP" id="MF_00009">
    <property type="entry name" value="Endoribonucl_YbeY"/>
    <property type="match status" value="1"/>
</dbReference>
<comment type="similarity">
    <text evidence="1 9">Belongs to the endoribonuclease YbeY family.</text>
</comment>
<dbReference type="GO" id="GO:0004521">
    <property type="term" value="F:RNA endonuclease activity"/>
    <property type="evidence" value="ECO:0007669"/>
    <property type="project" value="UniProtKB-UniRule"/>
</dbReference>
<dbReference type="EMBL" id="VNHW01000006">
    <property type="protein sequence ID" value="TYP87486.1"/>
    <property type="molecule type" value="Genomic_DNA"/>
</dbReference>
<feature type="binding site" evidence="9">
    <location>
        <position position="117"/>
    </location>
    <ligand>
        <name>Zn(2+)</name>
        <dbReference type="ChEBI" id="CHEBI:29105"/>
        <note>catalytic</note>
    </ligand>
</feature>
<evidence type="ECO:0000256" key="5">
    <source>
        <dbReference type="ARBA" id="ARBA00022723"/>
    </source>
</evidence>
<sequence>MPVEVSNECEIAVDEAEISGICRFVLGEMEINPMAELSVLCVDVDYMSSLHERWMGEKGPTDVLAFPMDEFDTGRPDDPDPGPALLGDIVLCPAVAVRQARAAGHSMDDELVLLATHGVLHLLGYDHMEPDEEKEMFDLQARLIESWKAAPREPVTGAPATTRDPGSPRQGTVPS</sequence>
<evidence type="ECO:0000256" key="9">
    <source>
        <dbReference type="HAMAP-Rule" id="MF_00009"/>
    </source>
</evidence>
<dbReference type="Pfam" id="PF02130">
    <property type="entry name" value="YbeY"/>
    <property type="match status" value="1"/>
</dbReference>
<keyword evidence="12" id="KW-1185">Reference proteome</keyword>
<dbReference type="InterPro" id="IPR002036">
    <property type="entry name" value="YbeY"/>
</dbReference>
<dbReference type="InterPro" id="IPR020549">
    <property type="entry name" value="YbeY_CS"/>
</dbReference>
<keyword evidence="6 9" id="KW-0255">Endonuclease</keyword>
<keyword evidence="2 9" id="KW-0690">Ribosome biogenesis</keyword>
<evidence type="ECO:0000256" key="4">
    <source>
        <dbReference type="ARBA" id="ARBA00022722"/>
    </source>
</evidence>
<dbReference type="NCBIfam" id="TIGR00043">
    <property type="entry name" value="rRNA maturation RNase YbeY"/>
    <property type="match status" value="1"/>
</dbReference>
<dbReference type="PANTHER" id="PTHR46986:SF1">
    <property type="entry name" value="ENDORIBONUCLEASE YBEY, CHLOROPLASTIC"/>
    <property type="match status" value="1"/>
</dbReference>
<keyword evidence="8 9" id="KW-0862">Zinc</keyword>
<dbReference type="Proteomes" id="UP000322499">
    <property type="component" value="Unassembled WGS sequence"/>
</dbReference>
<keyword evidence="7 9" id="KW-0378">Hydrolase</keyword>
<dbReference type="PANTHER" id="PTHR46986">
    <property type="entry name" value="ENDORIBONUCLEASE YBEY, CHLOROPLASTIC"/>
    <property type="match status" value="1"/>
</dbReference>
<evidence type="ECO:0000256" key="10">
    <source>
        <dbReference type="SAM" id="MobiDB-lite"/>
    </source>
</evidence>
<reference evidence="11 12" key="1">
    <citation type="submission" date="2019-07" db="EMBL/GenBank/DDBJ databases">
        <title>Genomic Encyclopedia of Archaeal and Bacterial Type Strains, Phase II (KMG-II): from individual species to whole genera.</title>
        <authorList>
            <person name="Goeker M."/>
        </authorList>
    </citation>
    <scope>NUCLEOTIDE SEQUENCE [LARGE SCALE GENOMIC DNA]</scope>
    <source>
        <strain evidence="11 12">DSM 46842</strain>
    </source>
</reference>
<keyword evidence="4 9" id="KW-0540">Nuclease</keyword>